<dbReference type="Gene3D" id="3.10.129.10">
    <property type="entry name" value="Hotdog Thioesterase"/>
    <property type="match status" value="1"/>
</dbReference>
<keyword evidence="3" id="KW-1185">Reference proteome</keyword>
<organism evidence="2 3">
    <name type="scientific">Fibrivirga algicola</name>
    <dbReference type="NCBI Taxonomy" id="2950420"/>
    <lineage>
        <taxon>Bacteria</taxon>
        <taxon>Pseudomonadati</taxon>
        <taxon>Bacteroidota</taxon>
        <taxon>Cytophagia</taxon>
        <taxon>Cytophagales</taxon>
        <taxon>Spirosomataceae</taxon>
        <taxon>Fibrivirga</taxon>
    </lineage>
</organism>
<sequence length="177" mass="21095">MKPTFLQTDRKESGKTWRFRTFMNWYPMYFGTGGKILFWSGDWQEVHLRLRRNIWTYNYVGTIFGGSMFSAADPFYMLMLYHILGRDFVVWDKAASIRFRKPGRTTLYARYQLTNEQIDGIRADVAADGQTERVLLIDWLDAEGIVHARIERTVYIADKSHYEHKKQDRQSSRFDRN</sequence>
<reference evidence="3" key="2">
    <citation type="submission" date="2023-07" db="EMBL/GenBank/DDBJ databases">
        <authorList>
            <person name="Jung D.-H."/>
        </authorList>
    </citation>
    <scope>NUCLEOTIDE SEQUENCE [LARGE SCALE GENOMIC DNA]</scope>
    <source>
        <strain evidence="3">JA-25</strain>
    </source>
</reference>
<name>A0ABX0QJN3_9BACT</name>
<comment type="caution">
    <text evidence="2">The sequence shown here is derived from an EMBL/GenBank/DDBJ whole genome shotgun (WGS) entry which is preliminary data.</text>
</comment>
<proteinExistence type="predicted"/>
<dbReference type="EMBL" id="WAEL01000007">
    <property type="protein sequence ID" value="NID12346.1"/>
    <property type="molecule type" value="Genomic_DNA"/>
</dbReference>
<dbReference type="InterPro" id="IPR027961">
    <property type="entry name" value="DUF4442"/>
</dbReference>
<keyword evidence="1" id="KW-0812">Transmembrane</keyword>
<dbReference type="Pfam" id="PF14539">
    <property type="entry name" value="DUF4442"/>
    <property type="match status" value="1"/>
</dbReference>
<evidence type="ECO:0000313" key="2">
    <source>
        <dbReference type="EMBL" id="NID12346.1"/>
    </source>
</evidence>
<evidence type="ECO:0000313" key="3">
    <source>
        <dbReference type="Proteomes" id="UP000606008"/>
    </source>
</evidence>
<gene>
    <name evidence="2" type="ORF">F7231_19385</name>
</gene>
<feature type="transmembrane region" description="Helical" evidence="1">
    <location>
        <begin position="59"/>
        <end position="84"/>
    </location>
</feature>
<keyword evidence="1" id="KW-1133">Transmembrane helix</keyword>
<dbReference type="InterPro" id="IPR029069">
    <property type="entry name" value="HotDog_dom_sf"/>
</dbReference>
<dbReference type="Proteomes" id="UP000606008">
    <property type="component" value="Unassembled WGS sequence"/>
</dbReference>
<evidence type="ECO:0000256" key="1">
    <source>
        <dbReference type="SAM" id="Phobius"/>
    </source>
</evidence>
<reference evidence="3" key="1">
    <citation type="submission" date="2019-09" db="EMBL/GenBank/DDBJ databases">
        <authorList>
            <person name="Jung D.-H."/>
        </authorList>
    </citation>
    <scope>NUCLEOTIDE SEQUENCE [LARGE SCALE GENOMIC DNA]</scope>
    <source>
        <strain evidence="3">JA-25</strain>
    </source>
</reference>
<keyword evidence="1" id="KW-0472">Membrane</keyword>
<dbReference type="SUPFAM" id="SSF54637">
    <property type="entry name" value="Thioesterase/thiol ester dehydrase-isomerase"/>
    <property type="match status" value="1"/>
</dbReference>
<accession>A0ABX0QJN3</accession>
<protein>
    <submittedName>
        <fullName evidence="2">DUF4442 domain-containing protein</fullName>
    </submittedName>
</protein>
<feature type="transmembrane region" description="Helical" evidence="1">
    <location>
        <begin position="21"/>
        <end position="39"/>
    </location>
</feature>
<dbReference type="RefSeq" id="WP_166693209.1">
    <property type="nucleotide sequence ID" value="NZ_WAEL01000007.1"/>
</dbReference>